<name>R0MBN8_NOSB1</name>
<evidence type="ECO:0000313" key="2">
    <source>
        <dbReference type="EMBL" id="EOB15359.1"/>
    </source>
</evidence>
<accession>R0MBN8</accession>
<organism evidence="2 3">
    <name type="scientific">Nosema bombycis (strain CQ1 / CVCC 102059)</name>
    <name type="common">Microsporidian parasite</name>
    <name type="synonym">Pebrine of silkworm</name>
    <dbReference type="NCBI Taxonomy" id="578461"/>
    <lineage>
        <taxon>Eukaryota</taxon>
        <taxon>Fungi</taxon>
        <taxon>Fungi incertae sedis</taxon>
        <taxon>Microsporidia</taxon>
        <taxon>Nosematidae</taxon>
        <taxon>Nosema</taxon>
    </lineage>
</organism>
<feature type="transmembrane region" description="Helical" evidence="1">
    <location>
        <begin position="38"/>
        <end position="58"/>
    </location>
</feature>
<evidence type="ECO:0000313" key="3">
    <source>
        <dbReference type="Proteomes" id="UP000016927"/>
    </source>
</evidence>
<keyword evidence="1" id="KW-0812">Transmembrane</keyword>
<dbReference type="AlphaFoldDB" id="R0MBN8"/>
<dbReference type="HOGENOM" id="CLU_2671686_0_0_1"/>
<protein>
    <submittedName>
        <fullName evidence="2">Uncharacterized protein</fullName>
    </submittedName>
</protein>
<dbReference type="EMBL" id="KB908914">
    <property type="protein sequence ID" value="EOB15359.1"/>
    <property type="molecule type" value="Genomic_DNA"/>
</dbReference>
<sequence>MCFILLKFFSAIFELIKIHLDIHQLCFDDGIRFHKPNIIFMCGTTITYFCLNFTLYWCRFNWPYIKSSICSVFTS</sequence>
<dbReference type="Proteomes" id="UP000016927">
    <property type="component" value="Unassembled WGS sequence"/>
</dbReference>
<dbReference type="VEuPathDB" id="MicrosporidiaDB:NBO_6g0109"/>
<keyword evidence="1" id="KW-0472">Membrane</keyword>
<keyword evidence="1" id="KW-1133">Transmembrane helix</keyword>
<keyword evidence="3" id="KW-1185">Reference proteome</keyword>
<reference evidence="2 3" key="1">
    <citation type="journal article" date="2013" name="BMC Genomics">
        <title>Comparative genomics of parasitic silkworm microsporidia reveal an association between genome expansion and host adaptation.</title>
        <authorList>
            <person name="Pan G."/>
            <person name="Xu J."/>
            <person name="Li T."/>
            <person name="Xia Q."/>
            <person name="Liu S.L."/>
            <person name="Zhang G."/>
            <person name="Li S."/>
            <person name="Li C."/>
            <person name="Liu H."/>
            <person name="Yang L."/>
            <person name="Liu T."/>
            <person name="Zhang X."/>
            <person name="Wu Z."/>
            <person name="Fan W."/>
            <person name="Dang X."/>
            <person name="Xiang H."/>
            <person name="Tao M."/>
            <person name="Li Y."/>
            <person name="Hu J."/>
            <person name="Li Z."/>
            <person name="Lin L."/>
            <person name="Luo J."/>
            <person name="Geng L."/>
            <person name="Wang L."/>
            <person name="Long M."/>
            <person name="Wan Y."/>
            <person name="He N."/>
            <person name="Zhang Z."/>
            <person name="Lu C."/>
            <person name="Keeling P.J."/>
            <person name="Wang J."/>
            <person name="Xiang Z."/>
            <person name="Zhou Z."/>
        </authorList>
    </citation>
    <scope>NUCLEOTIDE SEQUENCE [LARGE SCALE GENOMIC DNA]</scope>
    <source>
        <strain evidence="3">CQ1 / CVCC 102059</strain>
    </source>
</reference>
<proteinExistence type="predicted"/>
<evidence type="ECO:0000256" key="1">
    <source>
        <dbReference type="SAM" id="Phobius"/>
    </source>
</evidence>
<gene>
    <name evidence="2" type="ORF">NBO_6g0109</name>
</gene>